<evidence type="ECO:0000256" key="1">
    <source>
        <dbReference type="ARBA" id="ARBA00022549"/>
    </source>
</evidence>
<keyword evidence="4" id="KW-1185">Reference proteome</keyword>
<dbReference type="EMBL" id="RSCK01000113">
    <property type="protein sequence ID" value="RUT02298.1"/>
    <property type="molecule type" value="Genomic_DNA"/>
</dbReference>
<gene>
    <name evidence="3" type="ORF">DSM107010_63370</name>
</gene>
<proteinExistence type="predicted"/>
<comment type="caution">
    <text evidence="3">The sequence shown here is derived from an EMBL/GenBank/DDBJ whole genome shotgun (WGS) entry which is preliminary data.</text>
</comment>
<dbReference type="GO" id="GO:0030089">
    <property type="term" value="C:phycobilisome"/>
    <property type="evidence" value="ECO:0007669"/>
    <property type="project" value="UniProtKB-KW"/>
</dbReference>
<reference evidence="3 4" key="1">
    <citation type="journal article" date="2019" name="Genome Biol. Evol.">
        <title>Day and night: Metabolic profiles and evolutionary relationships of six axenic non-marine cyanobacteria.</title>
        <authorList>
            <person name="Will S.E."/>
            <person name="Henke P."/>
            <person name="Boedeker C."/>
            <person name="Huang S."/>
            <person name="Brinkmann H."/>
            <person name="Rohde M."/>
            <person name="Jarek M."/>
            <person name="Friedl T."/>
            <person name="Seufert S."/>
            <person name="Schumacher M."/>
            <person name="Overmann J."/>
            <person name="Neumann-Schaal M."/>
            <person name="Petersen J."/>
        </authorList>
    </citation>
    <scope>NUCLEOTIDE SEQUENCE [LARGE SCALE GENOMIC DNA]</scope>
    <source>
        <strain evidence="3 4">SAG 39.79</strain>
    </source>
</reference>
<evidence type="ECO:0000256" key="2">
    <source>
        <dbReference type="ARBA" id="ARBA00022738"/>
    </source>
</evidence>
<dbReference type="Gene3D" id="1.25.10.10">
    <property type="entry name" value="Leucine-rich Repeat Variant"/>
    <property type="match status" value="1"/>
</dbReference>
<dbReference type="SMART" id="SM00567">
    <property type="entry name" value="EZ_HEAT"/>
    <property type="match status" value="1"/>
</dbReference>
<evidence type="ECO:0008006" key="5">
    <source>
        <dbReference type="Google" id="ProtNLM"/>
    </source>
</evidence>
<dbReference type="InterPro" id="IPR011989">
    <property type="entry name" value="ARM-like"/>
</dbReference>
<sequence length="82" mass="9079">MRKSAIQVLQKIPDARLLSTLIQTLADEYSDERKEAAIALGNLGNSDAISALQQALDDCDREVTIQAQRAIEKITLSNRLVR</sequence>
<evidence type="ECO:0000313" key="4">
    <source>
        <dbReference type="Proteomes" id="UP000282574"/>
    </source>
</evidence>
<dbReference type="Pfam" id="PF13646">
    <property type="entry name" value="HEAT_2"/>
    <property type="match status" value="1"/>
</dbReference>
<dbReference type="SUPFAM" id="SSF48371">
    <property type="entry name" value="ARM repeat"/>
    <property type="match status" value="1"/>
</dbReference>
<accession>A0AB37UAR7</accession>
<organism evidence="3 4">
    <name type="scientific">Chroococcidiopsis cubana SAG 39.79</name>
    <dbReference type="NCBI Taxonomy" id="388085"/>
    <lineage>
        <taxon>Bacteria</taxon>
        <taxon>Bacillati</taxon>
        <taxon>Cyanobacteriota</taxon>
        <taxon>Cyanophyceae</taxon>
        <taxon>Chroococcidiopsidales</taxon>
        <taxon>Chroococcidiopsidaceae</taxon>
        <taxon>Chroococcidiopsis</taxon>
    </lineage>
</organism>
<evidence type="ECO:0000313" key="3">
    <source>
        <dbReference type="EMBL" id="RUT02298.1"/>
    </source>
</evidence>
<dbReference type="Proteomes" id="UP000282574">
    <property type="component" value="Unassembled WGS sequence"/>
</dbReference>
<dbReference type="InterPro" id="IPR004155">
    <property type="entry name" value="PBS_lyase_HEAT"/>
</dbReference>
<dbReference type="AlphaFoldDB" id="A0AB37UAR7"/>
<protein>
    <recommendedName>
        <fullName evidence="5">HEAT repeat domain-containing protein</fullName>
    </recommendedName>
</protein>
<dbReference type="InterPro" id="IPR016024">
    <property type="entry name" value="ARM-type_fold"/>
</dbReference>
<name>A0AB37UAR7_9CYAN</name>
<keyword evidence="1" id="KW-0042">Antenna complex</keyword>
<keyword evidence="2" id="KW-0605">Phycobilisome</keyword>